<gene>
    <name evidence="1" type="ORF">DRY71_27370</name>
</gene>
<comment type="caution">
    <text evidence="1">The sequence shown here is derived from an EMBL/GenBank/DDBJ whole genome shotgun (WGS) entry which is preliminary data.</text>
</comment>
<evidence type="ECO:0000313" key="1">
    <source>
        <dbReference type="EMBL" id="EBS2696372.1"/>
    </source>
</evidence>
<sequence>MCHECTLWQIRVQCCARDEGRPLGGGVQTQPSNYPELLLLRAVVVSVREKAQSDASCMCCEDERE</sequence>
<accession>A0A5U9KYT7</accession>
<reference evidence="1" key="1">
    <citation type="submission" date="2018-07" db="EMBL/GenBank/DDBJ databases">
        <authorList>
            <person name="Ashton P.M."/>
            <person name="Dallman T."/>
            <person name="Nair S."/>
            <person name="De Pinna E."/>
            <person name="Peters T."/>
            <person name="Grant K."/>
        </authorList>
    </citation>
    <scope>NUCLEOTIDE SEQUENCE [LARGE SCALE GENOMIC DNA]</scope>
    <source>
        <strain evidence="1">436933</strain>
    </source>
</reference>
<dbReference type="AlphaFoldDB" id="A0A5U9KYT7"/>
<protein>
    <submittedName>
        <fullName evidence="1">Uncharacterized protein</fullName>
    </submittedName>
</protein>
<dbReference type="EMBL" id="AAGUYM010000071">
    <property type="protein sequence ID" value="EBS2696372.1"/>
    <property type="molecule type" value="Genomic_DNA"/>
</dbReference>
<name>A0A5U9KYT7_SALNE</name>
<dbReference type="Proteomes" id="UP000839726">
    <property type="component" value="Unassembled WGS sequence"/>
</dbReference>
<organism evidence="1">
    <name type="scientific">Salmonella newport</name>
    <dbReference type="NCBI Taxonomy" id="108619"/>
    <lineage>
        <taxon>Bacteria</taxon>
        <taxon>Pseudomonadati</taxon>
        <taxon>Pseudomonadota</taxon>
        <taxon>Gammaproteobacteria</taxon>
        <taxon>Enterobacterales</taxon>
        <taxon>Enterobacteriaceae</taxon>
        <taxon>Salmonella</taxon>
    </lineage>
</organism>
<proteinExistence type="predicted"/>